<sequence>MSGSRAGKGKHGRSDTPHTARSGLGERAVSADGDVGLAVTGDGNEVVVEGDIVVGGTQEHHYHLPRQAGVTWPLRVGSVPLLASAFQPRAHLRTALDAARSPAATVASGHVLSGGGGVGKSQLAAACAHEAVADGTDLVLWAPAEDVLQVITLYAHAARLIGAPGADGNEMEADARAFVAWAATTTRSWMIVLDDVTDPDAVGPWWPSGPSGRVIATSRLQDPRLTGGGRTRIDVDLYTASEAIAYLRARLTTEASDHLLEDRAAAVGEALGRLPLALGHAAAYMINEDVTATEYLQRLADCSRRLEQVLPRWADTEHYGREVGAALLLSLAAARAAEPNGLAEPLLRVVALLDPAGQPGDLWTTTDLLSHVGRQSDTKSSPPKRWWQRAAPPRTPVTEDQARSALRVLHRYSLITHDSRTPLQQVRIHALTARAVRETTRPDVLSQATVAIASALIAIWPDPDQTQPELAAILRTNTESLHQHSQGLLWENENSVNVLYRAGRSLIDAGLNHAAHAYWQHTSAKAASVFGPDHLGTLTARSALGTTYMHLGRHREALAIQERLLADYERLCDPDHPSILNARNNVVVTYNALGRYHDAVQLQEQILADHERVNGSDHPSTLTVRHNLAHSYGGLGRYHDALALEEQVLADHERINGPDHPETLSARASLASAYSDLGRHGDALPLKEQVLADRGRLLGPNHPLTLDARANLSTVYMHLGRNHEALVLAKQVHAEQERTHGPDHPDTLRARINLGIAYTACGRHRDALPVETAVLADCERVHGPDHPVTLRARGHLATTYGHLSRPREALALEEQVLAGRERQLGPDHPDTHATRNNLAITYGRLGRHRDALQLWEQLVADLYRLLGPDHPHTLTAGNNLASTYKDLNRFQDALALEKRIAADRERVQGPNHSDTLFARNNLASTYAKLGQRQEARDLMQGVVEGLTHALGADHPHTVAARSSLARLSRRRKGK</sequence>
<dbReference type="Proteomes" id="UP001520654">
    <property type="component" value="Unassembled WGS sequence"/>
</dbReference>
<dbReference type="RefSeq" id="WP_229344502.1">
    <property type="nucleotide sequence ID" value="NZ_JAINUL010000001.1"/>
</dbReference>
<feature type="region of interest" description="Disordered" evidence="1">
    <location>
        <begin position="1"/>
        <end position="28"/>
    </location>
</feature>
<dbReference type="PANTHER" id="PTHR46082">
    <property type="entry name" value="ATP/GTP-BINDING PROTEIN-RELATED"/>
    <property type="match status" value="1"/>
</dbReference>
<dbReference type="SUPFAM" id="SSF48452">
    <property type="entry name" value="TPR-like"/>
    <property type="match status" value="4"/>
</dbReference>
<dbReference type="PANTHER" id="PTHR46082:SF6">
    <property type="entry name" value="AAA+ ATPASE DOMAIN-CONTAINING PROTEIN-RELATED"/>
    <property type="match status" value="1"/>
</dbReference>
<evidence type="ECO:0000256" key="1">
    <source>
        <dbReference type="SAM" id="MobiDB-lite"/>
    </source>
</evidence>
<accession>A0ABS8EHP1</accession>
<organism evidence="2 3">
    <name type="scientific">Streptomyces flavotricini</name>
    <dbReference type="NCBI Taxonomy" id="66888"/>
    <lineage>
        <taxon>Bacteria</taxon>
        <taxon>Bacillati</taxon>
        <taxon>Actinomycetota</taxon>
        <taxon>Actinomycetes</taxon>
        <taxon>Kitasatosporales</taxon>
        <taxon>Streptomycetaceae</taxon>
        <taxon>Streptomyces</taxon>
    </lineage>
</organism>
<dbReference type="InterPro" id="IPR053137">
    <property type="entry name" value="NLR-like"/>
</dbReference>
<evidence type="ECO:0000313" key="3">
    <source>
        <dbReference type="Proteomes" id="UP001520654"/>
    </source>
</evidence>
<dbReference type="NCBIfam" id="NF040586">
    <property type="entry name" value="FxSxx_TPR"/>
    <property type="match status" value="1"/>
</dbReference>
<dbReference type="PRINTS" id="PR00381">
    <property type="entry name" value="KINESINLIGHT"/>
</dbReference>
<reference evidence="2 3" key="1">
    <citation type="submission" date="2021-08" db="EMBL/GenBank/DDBJ databases">
        <title>Genomic Architecture of Streptomyces flavotricini NGL1 and Streptomyces erythrochromogenes HMS4 With Differential Plant Beneficial attributes and laccase production capabilities.</title>
        <authorList>
            <person name="Salwan R."/>
            <person name="Kaur R."/>
            <person name="Sharma V."/>
        </authorList>
    </citation>
    <scope>NUCLEOTIDE SEQUENCE [LARGE SCALE GENOMIC DNA]</scope>
    <source>
        <strain evidence="2 3">NGL1</strain>
    </source>
</reference>
<dbReference type="Gene3D" id="3.40.50.300">
    <property type="entry name" value="P-loop containing nucleotide triphosphate hydrolases"/>
    <property type="match status" value="1"/>
</dbReference>
<comment type="caution">
    <text evidence="2">The sequence shown here is derived from an EMBL/GenBank/DDBJ whole genome shotgun (WGS) entry which is preliminary data.</text>
</comment>
<feature type="region of interest" description="Disordered" evidence="1">
    <location>
        <begin position="373"/>
        <end position="400"/>
    </location>
</feature>
<keyword evidence="3" id="KW-1185">Reference proteome</keyword>
<protein>
    <submittedName>
        <fullName evidence="2">Tetratricopeptide repeat protein</fullName>
    </submittedName>
</protein>
<evidence type="ECO:0000313" key="2">
    <source>
        <dbReference type="EMBL" id="MCC0100661.1"/>
    </source>
</evidence>
<dbReference type="SUPFAM" id="SSF52540">
    <property type="entry name" value="P-loop containing nucleoside triphosphate hydrolases"/>
    <property type="match status" value="1"/>
</dbReference>
<name>A0ABS8EHP1_9ACTN</name>
<dbReference type="Pfam" id="PF13424">
    <property type="entry name" value="TPR_12"/>
    <property type="match status" value="2"/>
</dbReference>
<dbReference type="Pfam" id="PF13374">
    <property type="entry name" value="TPR_10"/>
    <property type="match status" value="6"/>
</dbReference>
<dbReference type="EMBL" id="JAINUL010000001">
    <property type="protein sequence ID" value="MCC0100661.1"/>
    <property type="molecule type" value="Genomic_DNA"/>
</dbReference>
<dbReference type="Gene3D" id="1.25.40.10">
    <property type="entry name" value="Tetratricopeptide repeat domain"/>
    <property type="match status" value="3"/>
</dbReference>
<dbReference type="InterPro" id="IPR027417">
    <property type="entry name" value="P-loop_NTPase"/>
</dbReference>
<dbReference type="InterPro" id="IPR011990">
    <property type="entry name" value="TPR-like_helical_dom_sf"/>
</dbReference>
<gene>
    <name evidence="2" type="ORF">K7B10_39105</name>
</gene>
<proteinExistence type="predicted"/>